<protein>
    <submittedName>
        <fullName evidence="2">VOC family protein</fullName>
    </submittedName>
</protein>
<dbReference type="PANTHER" id="PTHR43279">
    <property type="entry name" value="CATECHOL-2,3-DIOXYGENASE"/>
    <property type="match status" value="1"/>
</dbReference>
<organism evidence="2 3">
    <name type="scientific">Rhizobium rosettiformans</name>
    <dbReference type="NCBI Taxonomy" id="1368430"/>
    <lineage>
        <taxon>Bacteria</taxon>
        <taxon>Pseudomonadati</taxon>
        <taxon>Pseudomonadota</taxon>
        <taxon>Alphaproteobacteria</taxon>
        <taxon>Hyphomicrobiales</taxon>
        <taxon>Rhizobiaceae</taxon>
        <taxon>Rhizobium/Agrobacterium group</taxon>
        <taxon>Rhizobium</taxon>
    </lineage>
</organism>
<dbReference type="SUPFAM" id="SSF54593">
    <property type="entry name" value="Glyoxalase/Bleomycin resistance protein/Dihydroxybiphenyl dioxygenase"/>
    <property type="match status" value="2"/>
</dbReference>
<dbReference type="InterPro" id="IPR004360">
    <property type="entry name" value="Glyas_Fos-R_dOase_dom"/>
</dbReference>
<name>A0ABX7F359_9HYPH</name>
<gene>
    <name evidence="2" type="ORF">D4A92_11810</name>
</gene>
<feature type="domain" description="VOC" evidence="1">
    <location>
        <begin position="177"/>
        <end position="291"/>
    </location>
</feature>
<dbReference type="PROSITE" id="PS51819">
    <property type="entry name" value="VOC"/>
    <property type="match status" value="2"/>
</dbReference>
<reference evidence="2 3" key="1">
    <citation type="submission" date="2018-09" db="EMBL/GenBank/DDBJ databases">
        <title>Rhizobium sp. MAE2-X.</title>
        <authorList>
            <person name="Lee Y."/>
            <person name="Jeon C.O."/>
        </authorList>
    </citation>
    <scope>NUCLEOTIDE SEQUENCE [LARGE SCALE GENOMIC DNA]</scope>
    <source>
        <strain evidence="2 3">MAE2-X</strain>
    </source>
</reference>
<keyword evidence="3" id="KW-1185">Reference proteome</keyword>
<dbReference type="Pfam" id="PF00903">
    <property type="entry name" value="Glyoxalase"/>
    <property type="match status" value="2"/>
</dbReference>
<feature type="domain" description="VOC" evidence="1">
    <location>
        <begin position="15"/>
        <end position="134"/>
    </location>
</feature>
<dbReference type="RefSeq" id="WP_203013313.1">
    <property type="nucleotide sequence ID" value="NZ_CP032405.1"/>
</dbReference>
<accession>A0ABX7F359</accession>
<dbReference type="CDD" id="cd16359">
    <property type="entry name" value="VOC_BsCatE_like_C"/>
    <property type="match status" value="1"/>
</dbReference>
<sequence length="293" mass="31741">MTHADDQSASFALSRPVHVGRAHLVVRDLEMMAGFYEKALGLKRLAHGQSGVDLGAGDRVLLTLTTRSDAAPAPRNAAGLFHNAFLMPDRAELAHWLVHAAHLGLQFDGASDHLVSEAIYLSDPEGNGIEVYRDRQPSEWTYHPDGTVEMDTRRLDLQALYDSAPKTPWAGISSEAALGHIHLQVGDVPEADRFYEGVLGLKKMASYPGASFYASGNYHHHVAANIWNSRKAPARTGAMTGLQDYELAFNDHSVLSGVLATLEGLEIKVDRTARGFSLADPWGIGLTLVAPQG</sequence>
<dbReference type="PANTHER" id="PTHR43279:SF1">
    <property type="entry name" value="CATECHOL-2,3-DIOXYGENASE"/>
    <property type="match status" value="1"/>
</dbReference>
<dbReference type="InterPro" id="IPR037523">
    <property type="entry name" value="VOC_core"/>
</dbReference>
<dbReference type="Gene3D" id="3.10.180.10">
    <property type="entry name" value="2,3-Dihydroxybiphenyl 1,2-Dioxygenase, domain 1"/>
    <property type="match status" value="2"/>
</dbReference>
<evidence type="ECO:0000313" key="2">
    <source>
        <dbReference type="EMBL" id="QRF54018.1"/>
    </source>
</evidence>
<dbReference type="EMBL" id="CP032405">
    <property type="protein sequence ID" value="QRF54018.1"/>
    <property type="molecule type" value="Genomic_DNA"/>
</dbReference>
<dbReference type="InterPro" id="IPR029068">
    <property type="entry name" value="Glyas_Bleomycin-R_OHBP_Dase"/>
</dbReference>
<dbReference type="Proteomes" id="UP000596351">
    <property type="component" value="Chromosome"/>
</dbReference>
<evidence type="ECO:0000313" key="3">
    <source>
        <dbReference type="Proteomes" id="UP000596351"/>
    </source>
</evidence>
<proteinExistence type="predicted"/>
<evidence type="ECO:0000259" key="1">
    <source>
        <dbReference type="PROSITE" id="PS51819"/>
    </source>
</evidence>